<protein>
    <submittedName>
        <fullName evidence="1">Uncharacterized protein</fullName>
    </submittedName>
</protein>
<comment type="caution">
    <text evidence="1">The sequence shown here is derived from an EMBL/GenBank/DDBJ whole genome shotgun (WGS) entry which is preliminary data.</text>
</comment>
<reference evidence="1" key="1">
    <citation type="submission" date="2021-05" db="EMBL/GenBank/DDBJ databases">
        <authorList>
            <person name="Pan Q."/>
            <person name="Jouanno E."/>
            <person name="Zahm M."/>
            <person name="Klopp C."/>
            <person name="Cabau C."/>
            <person name="Louis A."/>
            <person name="Berthelot C."/>
            <person name="Parey E."/>
            <person name="Roest Crollius H."/>
            <person name="Montfort J."/>
            <person name="Robinson-Rechavi M."/>
            <person name="Bouchez O."/>
            <person name="Lampietro C."/>
            <person name="Lopez Roques C."/>
            <person name="Donnadieu C."/>
            <person name="Postlethwait J."/>
            <person name="Bobe J."/>
            <person name="Dillon D."/>
            <person name="Chandos A."/>
            <person name="von Hippel F."/>
            <person name="Guiguen Y."/>
        </authorList>
    </citation>
    <scope>NUCLEOTIDE SEQUENCE</scope>
    <source>
        <strain evidence="1">YG-Jan2019</strain>
    </source>
</reference>
<evidence type="ECO:0000313" key="2">
    <source>
        <dbReference type="Proteomes" id="UP001157502"/>
    </source>
</evidence>
<name>A0ACC2H0W8_DALPE</name>
<accession>A0ACC2H0W8</accession>
<dbReference type="Proteomes" id="UP001157502">
    <property type="component" value="Chromosome 7"/>
</dbReference>
<evidence type="ECO:0000313" key="1">
    <source>
        <dbReference type="EMBL" id="KAJ8009604.1"/>
    </source>
</evidence>
<organism evidence="1 2">
    <name type="scientific">Dallia pectoralis</name>
    <name type="common">Alaska blackfish</name>
    <dbReference type="NCBI Taxonomy" id="75939"/>
    <lineage>
        <taxon>Eukaryota</taxon>
        <taxon>Metazoa</taxon>
        <taxon>Chordata</taxon>
        <taxon>Craniata</taxon>
        <taxon>Vertebrata</taxon>
        <taxon>Euteleostomi</taxon>
        <taxon>Actinopterygii</taxon>
        <taxon>Neopterygii</taxon>
        <taxon>Teleostei</taxon>
        <taxon>Protacanthopterygii</taxon>
        <taxon>Esociformes</taxon>
        <taxon>Umbridae</taxon>
        <taxon>Dallia</taxon>
    </lineage>
</organism>
<sequence length="488" mass="55215">MNPSLDAEIRPQVSTMNTSTSSKQLGSQRFSKFSSWNSLTHALARLIHIARLFQMKPANRTSCCKGWHHCQAAISVNELSQSKRTIIHAVQEETYSQEYDCLRKEESLPKDSPLKALDPFIDADGLLRVGGRIRKAELLQEEKTPLIIPGKHHIATLLIRYYHERTHHQGRMFTEGALRAAGFWIVGGKRQVSSLIHGCVTCRKLRGTPQIQKMADLSADRLSTDPPFTNVGLDVFGPWTISSRRTRGGLAHRTNFVSACKELKIPSNIDNTSVEKFLWDQGCTWKFNPPHASHMGGSWERMIGVARKILDSMFLQLGTSKLTHETLATLMAEVAAIINARLLIPVSTDPDDPLILTPATLLTQKVSLPSAPVGDWVKDLHKCQWRQVQHLAQTFWNKWKKQYLSSLQPRRKWQSSPPNLQSGSIVLLKDDRLKRNEWPLGLITQVFPSEDSKVRKVEIKISRKDGTKVFLRPVTETVLLLAPERKQQ</sequence>
<proteinExistence type="predicted"/>
<keyword evidence="2" id="KW-1185">Reference proteome</keyword>
<dbReference type="EMBL" id="CM055734">
    <property type="protein sequence ID" value="KAJ8009604.1"/>
    <property type="molecule type" value="Genomic_DNA"/>
</dbReference>
<gene>
    <name evidence="1" type="ORF">DPEC_G00090630</name>
</gene>